<proteinExistence type="predicted"/>
<dbReference type="AlphaFoldDB" id="A0A1B1BGP8"/>
<dbReference type="InterPro" id="IPR018392">
    <property type="entry name" value="LysM"/>
</dbReference>
<keyword evidence="4" id="KW-1185">Reference proteome</keyword>
<dbReference type="KEGG" id="cart:PA27867_0763"/>
<name>A0A1B1BGP8_9MICO</name>
<dbReference type="Gene3D" id="3.10.350.10">
    <property type="entry name" value="LysM domain"/>
    <property type="match status" value="1"/>
</dbReference>
<gene>
    <name evidence="3" type="ORF">PA27867_0763</name>
</gene>
<evidence type="ECO:0000256" key="1">
    <source>
        <dbReference type="SAM" id="SignalP"/>
    </source>
</evidence>
<sequence length="263" mass="27954">MTGATRWRVWGTALVLAALSGCTAGQGLVPSPSPSAAGLAPQPITELYELAAGTVLGTGTFDASTKVPVSGGVEISTASGRLTLSVLNLDLGPTESTVTLELNALPHDASTGRFRTARSYVADTPVRTEDRQTFDIASGNGYGDQLITNDPSWMRTAVLWEQVDGITFGRVLATAELAWTMPDLHPDLAVRDTGEVPTARGTVIYDSAGNPSGYVVAPLDALETIADRFSITMADLLWLNPMRGWDEAQADETLNLSRYERGR</sequence>
<dbReference type="PROSITE" id="PS51782">
    <property type="entry name" value="LYSM"/>
    <property type="match status" value="1"/>
</dbReference>
<evidence type="ECO:0000313" key="3">
    <source>
        <dbReference type="EMBL" id="ANP71730.1"/>
    </source>
</evidence>
<feature type="signal peptide" evidence="1">
    <location>
        <begin position="1"/>
        <end position="24"/>
    </location>
</feature>
<keyword evidence="1" id="KW-0732">Signal</keyword>
<organism evidence="3 4">
    <name type="scientific">Cryobacterium arcticum</name>
    <dbReference type="NCBI Taxonomy" id="670052"/>
    <lineage>
        <taxon>Bacteria</taxon>
        <taxon>Bacillati</taxon>
        <taxon>Actinomycetota</taxon>
        <taxon>Actinomycetes</taxon>
        <taxon>Micrococcales</taxon>
        <taxon>Microbacteriaceae</taxon>
        <taxon>Cryobacterium</taxon>
    </lineage>
</organism>
<dbReference type="EMBL" id="CP016282">
    <property type="protein sequence ID" value="ANP71730.1"/>
    <property type="molecule type" value="Genomic_DNA"/>
</dbReference>
<feature type="chain" id="PRO_5038355248" description="LysM domain-containing protein" evidence="1">
    <location>
        <begin position="25"/>
        <end position="263"/>
    </location>
</feature>
<feature type="domain" description="LysM" evidence="2">
    <location>
        <begin position="212"/>
        <end position="256"/>
    </location>
</feature>
<evidence type="ECO:0000259" key="2">
    <source>
        <dbReference type="PROSITE" id="PS51782"/>
    </source>
</evidence>
<reference evidence="3 4" key="1">
    <citation type="submission" date="2016-06" db="EMBL/GenBank/DDBJ databases">
        <title>Genome sequencing of Cryobacterium arcticum PAMC 27867.</title>
        <authorList>
            <person name="Lee J."/>
            <person name="Kim O.-S."/>
        </authorList>
    </citation>
    <scope>NUCLEOTIDE SEQUENCE [LARGE SCALE GENOMIC DNA]</scope>
    <source>
        <strain evidence="3 4">PAMC 27867</strain>
    </source>
</reference>
<protein>
    <recommendedName>
        <fullName evidence="2">LysM domain-containing protein</fullName>
    </recommendedName>
</protein>
<dbReference type="PROSITE" id="PS51257">
    <property type="entry name" value="PROKAR_LIPOPROTEIN"/>
    <property type="match status" value="1"/>
</dbReference>
<dbReference type="CDD" id="cd00118">
    <property type="entry name" value="LysM"/>
    <property type="match status" value="1"/>
</dbReference>
<dbReference type="Proteomes" id="UP000092582">
    <property type="component" value="Chromosome 1"/>
</dbReference>
<evidence type="ECO:0000313" key="4">
    <source>
        <dbReference type="Proteomes" id="UP000092582"/>
    </source>
</evidence>
<accession>A0A1B1BGP8</accession>
<dbReference type="InterPro" id="IPR036779">
    <property type="entry name" value="LysM_dom_sf"/>
</dbReference>